<dbReference type="PANTHER" id="PTHR23051">
    <property type="entry name" value="SOLUTE CARRIER FAMILY 35, MEMBER F5"/>
    <property type="match status" value="1"/>
</dbReference>
<dbReference type="InterPro" id="IPR000620">
    <property type="entry name" value="EamA_dom"/>
</dbReference>
<feature type="transmembrane region" description="Helical" evidence="5">
    <location>
        <begin position="329"/>
        <end position="349"/>
    </location>
</feature>
<gene>
    <name evidence="7" type="ORF">RMAR00112_LOCUS19449</name>
    <name evidence="8" type="ORF">RMAR00112_LOCUS19450</name>
</gene>
<dbReference type="EMBL" id="HBHW01025107">
    <property type="protein sequence ID" value="CAE0051450.1"/>
    <property type="molecule type" value="Transcribed_RNA"/>
</dbReference>
<accession>A0A7S2ZU06</accession>
<dbReference type="SUPFAM" id="SSF103481">
    <property type="entry name" value="Multidrug resistance efflux transporter EmrE"/>
    <property type="match status" value="2"/>
</dbReference>
<feature type="transmembrane region" description="Helical" evidence="5">
    <location>
        <begin position="146"/>
        <end position="164"/>
    </location>
</feature>
<keyword evidence="2 5" id="KW-0812">Transmembrane</keyword>
<name>A0A7S2ZU06_9RHOD</name>
<dbReference type="Pfam" id="PF00892">
    <property type="entry name" value="EamA"/>
    <property type="match status" value="1"/>
</dbReference>
<protein>
    <recommendedName>
        <fullName evidence="6">EamA domain-containing protein</fullName>
    </recommendedName>
</protein>
<dbReference type="GO" id="GO:0016020">
    <property type="term" value="C:membrane"/>
    <property type="evidence" value="ECO:0007669"/>
    <property type="project" value="UniProtKB-SubCell"/>
</dbReference>
<feature type="transmembrane region" description="Helical" evidence="5">
    <location>
        <begin position="297"/>
        <end position="317"/>
    </location>
</feature>
<reference evidence="8" key="1">
    <citation type="submission" date="2021-01" db="EMBL/GenBank/DDBJ databases">
        <authorList>
            <person name="Corre E."/>
            <person name="Pelletier E."/>
            <person name="Niang G."/>
            <person name="Scheremetjew M."/>
            <person name="Finn R."/>
            <person name="Kale V."/>
            <person name="Holt S."/>
            <person name="Cochrane G."/>
            <person name="Meng A."/>
            <person name="Brown T."/>
            <person name="Cohen L."/>
        </authorList>
    </citation>
    <scope>NUCLEOTIDE SEQUENCE</scope>
    <source>
        <strain evidence="8">CCMP 769</strain>
    </source>
</reference>
<feature type="transmembrane region" description="Helical" evidence="5">
    <location>
        <begin position="170"/>
        <end position="192"/>
    </location>
</feature>
<evidence type="ECO:0000256" key="3">
    <source>
        <dbReference type="ARBA" id="ARBA00022989"/>
    </source>
</evidence>
<evidence type="ECO:0000256" key="5">
    <source>
        <dbReference type="SAM" id="Phobius"/>
    </source>
</evidence>
<evidence type="ECO:0000256" key="4">
    <source>
        <dbReference type="ARBA" id="ARBA00023136"/>
    </source>
</evidence>
<keyword evidence="3 5" id="KW-1133">Transmembrane helix</keyword>
<feature type="transmembrane region" description="Helical" evidence="5">
    <location>
        <begin position="64"/>
        <end position="82"/>
    </location>
</feature>
<dbReference type="PANTHER" id="PTHR23051:SF0">
    <property type="entry name" value="SOLUTE CARRIER FAMILY 35 MEMBER F5"/>
    <property type="match status" value="1"/>
</dbReference>
<feature type="transmembrane region" description="Helical" evidence="5">
    <location>
        <begin position="235"/>
        <end position="251"/>
    </location>
</feature>
<feature type="transmembrane region" description="Helical" evidence="5">
    <location>
        <begin position="263"/>
        <end position="285"/>
    </location>
</feature>
<keyword evidence="4 5" id="KW-0472">Membrane</keyword>
<evidence type="ECO:0000256" key="2">
    <source>
        <dbReference type="ARBA" id="ARBA00022692"/>
    </source>
</evidence>
<evidence type="ECO:0000259" key="6">
    <source>
        <dbReference type="Pfam" id="PF00892"/>
    </source>
</evidence>
<dbReference type="AlphaFoldDB" id="A0A7S2ZU06"/>
<dbReference type="EMBL" id="HBHW01025106">
    <property type="protein sequence ID" value="CAE0051449.1"/>
    <property type="molecule type" value="Transcribed_RNA"/>
</dbReference>
<feature type="transmembrane region" description="Helical" evidence="5">
    <location>
        <begin position="355"/>
        <end position="375"/>
    </location>
</feature>
<evidence type="ECO:0000313" key="8">
    <source>
        <dbReference type="EMBL" id="CAE0051450.1"/>
    </source>
</evidence>
<proteinExistence type="predicted"/>
<organism evidence="8">
    <name type="scientific">Rhodosorus marinus</name>
    <dbReference type="NCBI Taxonomy" id="101924"/>
    <lineage>
        <taxon>Eukaryota</taxon>
        <taxon>Rhodophyta</taxon>
        <taxon>Stylonematophyceae</taxon>
        <taxon>Stylonematales</taxon>
        <taxon>Stylonemataceae</taxon>
        <taxon>Rhodosorus</taxon>
    </lineage>
</organism>
<sequence>MERSDSRSDSLLSNRSMRSNLSRGENGRHYIGVAMVLCVAVIWVSSSEMIQYIFGDLEFSKPFFITYFNTGLFSIYLLRLLVRRSFWYWVGNRFNSEESVDVDGPEGGETRELLDGGKYSLVEAGNFKSIDIPGSPEDAQFNLPELMLRALFFSPLWFIANYTFNLGLHLTSVSSSSTLSTASGLFTFLIGVSIGAESYSTMKALSVILNIFGVCLIGLYDIQDIVHKSSFAGDLFSLLAALGYGFYTTFLKVKLEDDRKIDMLLFFGFVGIFNLIILWPMFLVLDRFGFETFEMPSGRLILLLTMNGLLGTVLSDYLWARSVLLTTPLIATIATSLSIPLSLIADTIIHGSSFTVLYLTGTLLVVIGFVFSNVAEARLQA</sequence>
<dbReference type="InterPro" id="IPR037185">
    <property type="entry name" value="EmrE-like"/>
</dbReference>
<feature type="transmembrane region" description="Helical" evidence="5">
    <location>
        <begin position="27"/>
        <end position="44"/>
    </location>
</feature>
<feature type="transmembrane region" description="Helical" evidence="5">
    <location>
        <begin position="204"/>
        <end position="223"/>
    </location>
</feature>
<evidence type="ECO:0000256" key="1">
    <source>
        <dbReference type="ARBA" id="ARBA00004141"/>
    </source>
</evidence>
<feature type="domain" description="EamA" evidence="6">
    <location>
        <begin position="233"/>
        <end position="373"/>
    </location>
</feature>
<comment type="subcellular location">
    <subcellularLocation>
        <location evidence="1">Membrane</location>
        <topology evidence="1">Multi-pass membrane protein</topology>
    </subcellularLocation>
</comment>
<evidence type="ECO:0000313" key="7">
    <source>
        <dbReference type="EMBL" id="CAE0051449.1"/>
    </source>
</evidence>